<dbReference type="GO" id="GO:0050660">
    <property type="term" value="F:flavin adenine dinucleotide binding"/>
    <property type="evidence" value="ECO:0007669"/>
    <property type="project" value="InterPro"/>
</dbReference>
<dbReference type="Gene3D" id="1.10.540.10">
    <property type="entry name" value="Acyl-CoA dehydrogenase/oxidase, N-terminal domain"/>
    <property type="match status" value="1"/>
</dbReference>
<evidence type="ECO:0000256" key="6">
    <source>
        <dbReference type="ARBA" id="ARBA00022448"/>
    </source>
</evidence>
<dbReference type="GO" id="GO:0008470">
    <property type="term" value="F:3-methylbutanoyl-CoA dehydrogenase activity"/>
    <property type="evidence" value="ECO:0000318"/>
    <property type="project" value="GO_Central"/>
</dbReference>
<evidence type="ECO:0000256" key="3">
    <source>
        <dbReference type="ARBA" id="ARBA00004637"/>
    </source>
</evidence>
<dbReference type="GeneID" id="5494799"/>
<evidence type="ECO:0000256" key="4">
    <source>
        <dbReference type="ARBA" id="ARBA00008006"/>
    </source>
</evidence>
<dbReference type="RefSeq" id="XP_001598982.1">
    <property type="nucleotide sequence ID" value="XM_001598932.1"/>
</dbReference>
<protein>
    <recommendedName>
        <fullName evidence="5">NADH dehydrogenase [ubiquinone] 1 beta subcomplex subunit 7</fullName>
    </recommendedName>
</protein>
<comment type="similarity">
    <text evidence="4">Belongs to the complex I NDUFB7 subunit family.</text>
</comment>
<dbReference type="STRING" id="665079.A7E6Z6"/>
<evidence type="ECO:0000259" key="15">
    <source>
        <dbReference type="Pfam" id="PF08028"/>
    </source>
</evidence>
<dbReference type="KEGG" id="ssl:SS1G_01072"/>
<reference evidence="17" key="1">
    <citation type="journal article" date="2011" name="PLoS Genet.">
        <title>Genomic analysis of the necrotrophic fungal pathogens Sclerotinia sclerotiorum and Botrytis cinerea.</title>
        <authorList>
            <person name="Amselem J."/>
            <person name="Cuomo C.A."/>
            <person name="van Kan J.A."/>
            <person name="Viaud M."/>
            <person name="Benito E.P."/>
            <person name="Couloux A."/>
            <person name="Coutinho P.M."/>
            <person name="de Vries R.P."/>
            <person name="Dyer P.S."/>
            <person name="Fillinger S."/>
            <person name="Fournier E."/>
            <person name="Gout L."/>
            <person name="Hahn M."/>
            <person name="Kohn L."/>
            <person name="Lapalu N."/>
            <person name="Plummer K.M."/>
            <person name="Pradier J.M."/>
            <person name="Quevillon E."/>
            <person name="Sharon A."/>
            <person name="Simon A."/>
            <person name="ten Have A."/>
            <person name="Tudzynski B."/>
            <person name="Tudzynski P."/>
            <person name="Wincker P."/>
            <person name="Andrew M."/>
            <person name="Anthouard V."/>
            <person name="Beever R.E."/>
            <person name="Beffa R."/>
            <person name="Benoit I."/>
            <person name="Bouzid O."/>
            <person name="Brault B."/>
            <person name="Chen Z."/>
            <person name="Choquer M."/>
            <person name="Collemare J."/>
            <person name="Cotton P."/>
            <person name="Danchin E.G."/>
            <person name="Da Silva C."/>
            <person name="Gautier A."/>
            <person name="Giraud C."/>
            <person name="Giraud T."/>
            <person name="Gonzalez C."/>
            <person name="Grossetete S."/>
            <person name="Guldener U."/>
            <person name="Henrissat B."/>
            <person name="Howlett B.J."/>
            <person name="Kodira C."/>
            <person name="Kretschmer M."/>
            <person name="Lappartient A."/>
            <person name="Leroch M."/>
            <person name="Levis C."/>
            <person name="Mauceli E."/>
            <person name="Neuveglise C."/>
            <person name="Oeser B."/>
            <person name="Pearson M."/>
            <person name="Poulain J."/>
            <person name="Poussereau N."/>
            <person name="Quesneville H."/>
            <person name="Rascle C."/>
            <person name="Schumacher J."/>
            <person name="Segurens B."/>
            <person name="Sexton A."/>
            <person name="Silva E."/>
            <person name="Sirven C."/>
            <person name="Soanes D.M."/>
            <person name="Talbot N.J."/>
            <person name="Templeton M."/>
            <person name="Yandava C."/>
            <person name="Yarden O."/>
            <person name="Zeng Q."/>
            <person name="Rollins J.A."/>
            <person name="Lebrun M.H."/>
            <person name="Dickman M."/>
        </authorList>
    </citation>
    <scope>NUCLEOTIDE SEQUENCE [LARGE SCALE GENOMIC DNA]</scope>
    <source>
        <strain evidence="17">ATCC 18683 / 1980 / Ss-1</strain>
    </source>
</reference>
<gene>
    <name evidence="16" type="ORF">SS1G_01072</name>
</gene>
<dbReference type="EMBL" id="CH476621">
    <property type="protein sequence ID" value="EDN91668.1"/>
    <property type="molecule type" value="Genomic_DNA"/>
</dbReference>
<keyword evidence="6" id="KW-0813">Transport</keyword>
<keyword evidence="14" id="KW-1015">Disulfide bond</keyword>
<dbReference type="InterPro" id="IPR009100">
    <property type="entry name" value="AcylCoA_DH/oxidase_NM_dom_sf"/>
</dbReference>
<accession>A7E6Z6</accession>
<dbReference type="InterPro" id="IPR046373">
    <property type="entry name" value="Acyl-CoA_Oxase/DH_mid-dom_sf"/>
</dbReference>
<dbReference type="PANTHER" id="PTHR20900:SF0">
    <property type="entry name" value="NADH DEHYDROGENASE [UBIQUINONE] 1 BETA SUBCOMPLEX SUBUNIT 7"/>
    <property type="match status" value="1"/>
</dbReference>
<comment type="subcellular location">
    <subcellularLocation>
        <location evidence="3">Mitochondrion inner membrane</location>
        <topology evidence="3">Peripheral membrane protein</topology>
    </subcellularLocation>
    <subcellularLocation>
        <location evidence="2">Mitochondrion intermembrane space</location>
    </subcellularLocation>
</comment>
<dbReference type="InterPro" id="IPR036250">
    <property type="entry name" value="AcylCo_DH-like_C"/>
</dbReference>
<organism evidence="16 17">
    <name type="scientific">Sclerotinia sclerotiorum (strain ATCC 18683 / 1980 / Ss-1)</name>
    <name type="common">White mold</name>
    <name type="synonym">Whetzelinia sclerotiorum</name>
    <dbReference type="NCBI Taxonomy" id="665079"/>
    <lineage>
        <taxon>Eukaryota</taxon>
        <taxon>Fungi</taxon>
        <taxon>Dikarya</taxon>
        <taxon>Ascomycota</taxon>
        <taxon>Pezizomycotina</taxon>
        <taxon>Leotiomycetes</taxon>
        <taxon>Helotiales</taxon>
        <taxon>Sclerotiniaceae</taxon>
        <taxon>Sclerotinia</taxon>
    </lineage>
</organism>
<dbReference type="AlphaFoldDB" id="A7E6Z6"/>
<dbReference type="HOGENOM" id="CLU_018204_10_1_1"/>
<dbReference type="GO" id="GO:0006552">
    <property type="term" value="P:L-leucine catabolic process"/>
    <property type="evidence" value="ECO:0000318"/>
    <property type="project" value="GO_Central"/>
</dbReference>
<evidence type="ECO:0000256" key="14">
    <source>
        <dbReference type="ARBA" id="ARBA00023157"/>
    </source>
</evidence>
<evidence type="ECO:0000256" key="2">
    <source>
        <dbReference type="ARBA" id="ARBA00004569"/>
    </source>
</evidence>
<keyword evidence="13" id="KW-0472">Membrane</keyword>
<dbReference type="Pfam" id="PF08028">
    <property type="entry name" value="Acyl-CoA_dh_2"/>
    <property type="match status" value="1"/>
</dbReference>
<evidence type="ECO:0000313" key="17">
    <source>
        <dbReference type="Proteomes" id="UP000001312"/>
    </source>
</evidence>
<evidence type="ECO:0000313" key="16">
    <source>
        <dbReference type="EMBL" id="EDN91668.1"/>
    </source>
</evidence>
<evidence type="ECO:0000256" key="5">
    <source>
        <dbReference type="ARBA" id="ARBA00018677"/>
    </source>
</evidence>
<dbReference type="PROSITE" id="PS51808">
    <property type="entry name" value="CHCH"/>
    <property type="match status" value="1"/>
</dbReference>
<evidence type="ECO:0000256" key="12">
    <source>
        <dbReference type="ARBA" id="ARBA00023128"/>
    </source>
</evidence>
<dbReference type="Gene3D" id="2.40.110.10">
    <property type="entry name" value="Butyryl-CoA Dehydrogenase, subunit A, domain 2"/>
    <property type="match status" value="1"/>
</dbReference>
<dbReference type="SUPFAM" id="SSF47203">
    <property type="entry name" value="Acyl-CoA dehydrogenase C-terminal domain-like"/>
    <property type="match status" value="1"/>
</dbReference>
<evidence type="ECO:0000256" key="11">
    <source>
        <dbReference type="ARBA" id="ARBA00023002"/>
    </source>
</evidence>
<dbReference type="FunFam" id="1.20.140.10:FF:000032">
    <property type="entry name" value="Thermophilic desulfurizing enzyme family protein"/>
    <property type="match status" value="1"/>
</dbReference>
<name>A7E6Z6_SCLS1</name>
<dbReference type="SUPFAM" id="SSF56645">
    <property type="entry name" value="Acyl-CoA dehydrogenase NM domain-like"/>
    <property type="match status" value="1"/>
</dbReference>
<keyword evidence="11" id="KW-0560">Oxidoreductase</keyword>
<dbReference type="InParanoid" id="A7E6Z6"/>
<dbReference type="OMA" id="HNWDNVG"/>
<dbReference type="InterPro" id="IPR037069">
    <property type="entry name" value="AcylCoA_DH/ox_N_sf"/>
</dbReference>
<proteinExistence type="inferred from homology"/>
<evidence type="ECO:0000256" key="1">
    <source>
        <dbReference type="ARBA" id="ARBA00003195"/>
    </source>
</evidence>
<keyword evidence="17" id="KW-1185">Reference proteome</keyword>
<dbReference type="Pfam" id="PF05676">
    <property type="entry name" value="NDUF_B7"/>
    <property type="match status" value="1"/>
</dbReference>
<sequence>MAGSSASISERNLYLEHHQKFQSTPVPQSEEEWLLRATEISQIFSKDAAKRDIDNKSPLDEVLLLKSSGLLKLLGPKQYGGGEQSWDVAYKAIREVAKGDGSLGAVNPRDSDLSIKSDGDNIVFNGQKHFNTGGVVSDMTILEGVLEGTDKHIFAAVPTRQPGIKFAHNWNNIGLRLTESGSVKIENVRVPWADALGWDTQTREPLPEILNIPFATLLLPTIQLVFANFYIGISLGAIESAAKYTTTYTRAWPFGGDNKDSPTEEWYILERYGTFHAHLSAVVALADSTGEMVTGIYAKHQEKRSVSARERGELAEAVAAVKVVATDVGLKVTSGVFEMTGARATSKNVGLDRFWRDIRTHSLHDPVAYKKRELGRWALLGEIPEPTCASSVDLTSPQTPSIPGHLDLPSPHITYAIMTVVEAVKSAIGLSGAPSTTATREQMSEARLPIAYRDGCAGLLIPLNRCRQEEYYLPWKCEQERHSYEKCQYEEFKKRVAKMDELREAKGGARSN</sequence>
<keyword evidence="12" id="KW-0496">Mitochondrion</keyword>
<comment type="function">
    <text evidence="1">Accessory subunit of the mitochondrial membrane respiratory chain NADH dehydrogenase (Complex I), that is believed not to be involved in catalysis. Complex I functions in the transfer of electrons from NADH to the respiratory chain. The immediate electron acceptor for the enzyme is believed to be ubiquinone.</text>
</comment>
<evidence type="ECO:0000256" key="7">
    <source>
        <dbReference type="ARBA" id="ARBA00022630"/>
    </source>
</evidence>
<keyword evidence="8" id="KW-0679">Respiratory chain</keyword>
<dbReference type="GO" id="GO:0005743">
    <property type="term" value="C:mitochondrial inner membrane"/>
    <property type="evidence" value="ECO:0007669"/>
    <property type="project" value="UniProtKB-SubCell"/>
</dbReference>
<keyword evidence="10" id="KW-0249">Electron transport</keyword>
<evidence type="ECO:0000256" key="13">
    <source>
        <dbReference type="ARBA" id="ARBA00023136"/>
    </source>
</evidence>
<keyword evidence="9" id="KW-0999">Mitochondrion inner membrane</keyword>
<feature type="domain" description="Acyl-CoA dehydrogenase C-terminal" evidence="15">
    <location>
        <begin position="224"/>
        <end position="364"/>
    </location>
</feature>
<evidence type="ECO:0000256" key="9">
    <source>
        <dbReference type="ARBA" id="ARBA00022792"/>
    </source>
</evidence>
<dbReference type="InterPro" id="IPR008698">
    <property type="entry name" value="NDUB7"/>
</dbReference>
<dbReference type="GO" id="GO:0005758">
    <property type="term" value="C:mitochondrial intermembrane space"/>
    <property type="evidence" value="ECO:0007669"/>
    <property type="project" value="UniProtKB-SubCell"/>
</dbReference>
<dbReference type="InterPro" id="IPR013107">
    <property type="entry name" value="Acyl-CoA_DH_C"/>
</dbReference>
<dbReference type="FunFam" id="2.40.110.10:FF:000020">
    <property type="entry name" value="Putative acyl-CoA dehydrogenase YdbM"/>
    <property type="match status" value="1"/>
</dbReference>
<evidence type="ECO:0000256" key="8">
    <source>
        <dbReference type="ARBA" id="ARBA00022660"/>
    </source>
</evidence>
<keyword evidence="7" id="KW-0285">Flavoprotein</keyword>
<dbReference type="Gene3D" id="1.20.140.10">
    <property type="entry name" value="Butyryl-CoA Dehydrogenase, subunit A, domain 3"/>
    <property type="match status" value="1"/>
</dbReference>
<evidence type="ECO:0000256" key="10">
    <source>
        <dbReference type="ARBA" id="ARBA00022982"/>
    </source>
</evidence>
<dbReference type="eggNOG" id="KOG3468">
    <property type="taxonomic scope" value="Eukaryota"/>
</dbReference>
<dbReference type="PANTHER" id="PTHR20900">
    <property type="entry name" value="NADH:UBIQUINONE OXIDOREDUCTASE B18-LIKE SUBUNIT"/>
    <property type="match status" value="1"/>
</dbReference>
<dbReference type="Proteomes" id="UP000001312">
    <property type="component" value="Unassembled WGS sequence"/>
</dbReference>